<dbReference type="EMBL" id="JAOTPO010000018">
    <property type="protein sequence ID" value="MDE5415601.1"/>
    <property type="molecule type" value="Genomic_DNA"/>
</dbReference>
<keyword evidence="4" id="KW-1185">Reference proteome</keyword>
<proteinExistence type="predicted"/>
<comment type="caution">
    <text evidence="3">The sequence shown here is derived from an EMBL/GenBank/DDBJ whole genome shotgun (WGS) entry which is preliminary data.</text>
</comment>
<name>A0ABT5VJH1_9BACI</name>
<evidence type="ECO:0000313" key="4">
    <source>
        <dbReference type="Proteomes" id="UP001148125"/>
    </source>
</evidence>
<dbReference type="PROSITE" id="PS51782">
    <property type="entry name" value="LYSM"/>
    <property type="match status" value="3"/>
</dbReference>
<feature type="domain" description="LysM" evidence="2">
    <location>
        <begin position="31"/>
        <end position="75"/>
    </location>
</feature>
<gene>
    <name evidence="3" type="ORF">N7Z68_19835</name>
</gene>
<feature type="signal peptide" evidence="1">
    <location>
        <begin position="1"/>
        <end position="21"/>
    </location>
</feature>
<dbReference type="RefSeq" id="WP_275120203.1">
    <property type="nucleotide sequence ID" value="NZ_JAOTPO010000018.1"/>
</dbReference>
<reference evidence="3" key="1">
    <citation type="submission" date="2024-05" db="EMBL/GenBank/DDBJ databases">
        <title>Alkalihalobacillus sp. strain MEB203 novel alkaliphilic bacterium from Lonar Lake, India.</title>
        <authorList>
            <person name="Joshi A."/>
            <person name="Thite S."/>
            <person name="Mengade P."/>
        </authorList>
    </citation>
    <scope>NUCLEOTIDE SEQUENCE</scope>
    <source>
        <strain evidence="3">MEB 203</strain>
    </source>
</reference>
<keyword evidence="1" id="KW-0732">Signal</keyword>
<dbReference type="Proteomes" id="UP001148125">
    <property type="component" value="Unassembled WGS sequence"/>
</dbReference>
<dbReference type="SUPFAM" id="SSF54106">
    <property type="entry name" value="LysM domain"/>
    <property type="match status" value="3"/>
</dbReference>
<feature type="chain" id="PRO_5045604384" evidence="1">
    <location>
        <begin position="22"/>
        <end position="192"/>
    </location>
</feature>
<organism evidence="3 4">
    <name type="scientific">Alkalihalobacterium chitinilyticum</name>
    <dbReference type="NCBI Taxonomy" id="2980103"/>
    <lineage>
        <taxon>Bacteria</taxon>
        <taxon>Bacillati</taxon>
        <taxon>Bacillota</taxon>
        <taxon>Bacilli</taxon>
        <taxon>Bacillales</taxon>
        <taxon>Bacillaceae</taxon>
        <taxon>Alkalihalobacterium</taxon>
    </lineage>
</organism>
<evidence type="ECO:0000313" key="3">
    <source>
        <dbReference type="EMBL" id="MDE5415601.1"/>
    </source>
</evidence>
<feature type="domain" description="LysM" evidence="2">
    <location>
        <begin position="90"/>
        <end position="134"/>
    </location>
</feature>
<evidence type="ECO:0000256" key="1">
    <source>
        <dbReference type="SAM" id="SignalP"/>
    </source>
</evidence>
<dbReference type="InterPro" id="IPR018392">
    <property type="entry name" value="LysM"/>
</dbReference>
<dbReference type="SMART" id="SM00257">
    <property type="entry name" value="LysM"/>
    <property type="match status" value="3"/>
</dbReference>
<protein>
    <submittedName>
        <fullName evidence="3">LysM peptidoglycan-binding domain-containing protein</fullName>
    </submittedName>
</protein>
<sequence>MMKKKTTMVLAPVLAVGVAFGVNDLSPKAATVTEIERGDSLWGVSQEYGVTVDHLLEVNPNVDPYALPIGSEIYVERSSEESSEGNGEATTYTIQPGDTLWNIAQQYGVTVDQIIDLNEGLNVRSLQIGSDISLATEDNEANHVYHTIQPGNTLSEIASVYDGVTVRDIIVANPDVEPYALQIGSQLLIPVQ</sequence>
<accession>A0ABT5VJH1</accession>
<dbReference type="InterPro" id="IPR036779">
    <property type="entry name" value="LysM_dom_sf"/>
</dbReference>
<feature type="domain" description="LysM" evidence="2">
    <location>
        <begin position="144"/>
        <end position="189"/>
    </location>
</feature>
<dbReference type="CDD" id="cd00118">
    <property type="entry name" value="LysM"/>
    <property type="match status" value="3"/>
</dbReference>
<evidence type="ECO:0000259" key="2">
    <source>
        <dbReference type="PROSITE" id="PS51782"/>
    </source>
</evidence>
<dbReference type="Gene3D" id="3.10.350.10">
    <property type="entry name" value="LysM domain"/>
    <property type="match status" value="3"/>
</dbReference>
<dbReference type="PANTHER" id="PTHR33734">
    <property type="entry name" value="LYSM DOMAIN-CONTAINING GPI-ANCHORED PROTEIN 2"/>
    <property type="match status" value="1"/>
</dbReference>
<dbReference type="PANTHER" id="PTHR33734:SF22">
    <property type="entry name" value="MEMBRANE-BOUND LYTIC MUREIN TRANSGLYCOSYLASE D"/>
    <property type="match status" value="1"/>
</dbReference>
<dbReference type="Pfam" id="PF01476">
    <property type="entry name" value="LysM"/>
    <property type="match status" value="3"/>
</dbReference>